<organism evidence="1 2">
    <name type="scientific">Zootermopsis nevadensis</name>
    <name type="common">Dampwood termite</name>
    <dbReference type="NCBI Taxonomy" id="136037"/>
    <lineage>
        <taxon>Eukaryota</taxon>
        <taxon>Metazoa</taxon>
        <taxon>Ecdysozoa</taxon>
        <taxon>Arthropoda</taxon>
        <taxon>Hexapoda</taxon>
        <taxon>Insecta</taxon>
        <taxon>Pterygota</taxon>
        <taxon>Neoptera</taxon>
        <taxon>Polyneoptera</taxon>
        <taxon>Dictyoptera</taxon>
        <taxon>Blattodea</taxon>
        <taxon>Blattoidea</taxon>
        <taxon>Termitoidae</taxon>
        <taxon>Termopsidae</taxon>
        <taxon>Zootermopsis</taxon>
    </lineage>
</organism>
<name>A0A067RQ88_ZOONE</name>
<keyword evidence="2" id="KW-1185">Reference proteome</keyword>
<gene>
    <name evidence="1" type="ORF">L798_00619</name>
</gene>
<dbReference type="AlphaFoldDB" id="A0A067RQ88"/>
<reference evidence="1 2" key="1">
    <citation type="journal article" date="2014" name="Nat. Commun.">
        <title>Molecular traces of alternative social organization in a termite genome.</title>
        <authorList>
            <person name="Terrapon N."/>
            <person name="Li C."/>
            <person name="Robertson H.M."/>
            <person name="Ji L."/>
            <person name="Meng X."/>
            <person name="Booth W."/>
            <person name="Chen Z."/>
            <person name="Childers C.P."/>
            <person name="Glastad K.M."/>
            <person name="Gokhale K."/>
            <person name="Gowin J."/>
            <person name="Gronenberg W."/>
            <person name="Hermansen R.A."/>
            <person name="Hu H."/>
            <person name="Hunt B.G."/>
            <person name="Huylmans A.K."/>
            <person name="Khalil S.M."/>
            <person name="Mitchell R.D."/>
            <person name="Munoz-Torres M.C."/>
            <person name="Mustard J.A."/>
            <person name="Pan H."/>
            <person name="Reese J.T."/>
            <person name="Scharf M.E."/>
            <person name="Sun F."/>
            <person name="Vogel H."/>
            <person name="Xiao J."/>
            <person name="Yang W."/>
            <person name="Yang Z."/>
            <person name="Yang Z."/>
            <person name="Zhou J."/>
            <person name="Zhu J."/>
            <person name="Brent C.S."/>
            <person name="Elsik C.G."/>
            <person name="Goodisman M.A."/>
            <person name="Liberles D.A."/>
            <person name="Roe R.M."/>
            <person name="Vargo E.L."/>
            <person name="Vilcinskas A."/>
            <person name="Wang J."/>
            <person name="Bornberg-Bauer E."/>
            <person name="Korb J."/>
            <person name="Zhang G."/>
            <person name="Liebig J."/>
        </authorList>
    </citation>
    <scope>NUCLEOTIDE SEQUENCE [LARGE SCALE GENOMIC DNA]</scope>
    <source>
        <tissue evidence="1">Whole organism</tissue>
    </source>
</reference>
<dbReference type="Proteomes" id="UP000027135">
    <property type="component" value="Unassembled WGS sequence"/>
</dbReference>
<dbReference type="EMBL" id="KK852486">
    <property type="protein sequence ID" value="KDR22780.1"/>
    <property type="molecule type" value="Genomic_DNA"/>
</dbReference>
<evidence type="ECO:0000313" key="2">
    <source>
        <dbReference type="Proteomes" id="UP000027135"/>
    </source>
</evidence>
<proteinExistence type="predicted"/>
<dbReference type="InParanoid" id="A0A067RQ88"/>
<protein>
    <submittedName>
        <fullName evidence="1">Uncharacterized protein</fullName>
    </submittedName>
</protein>
<sequence length="102" mass="11826">MELKSDNYKHSRQSSFTANARSHFLIFIPKTSYATVHYKYFHRSVMLPPCAEAYHRQERCKWSNLLVYLSDGGSTSKFVTNTRLQSTARLSTESKDANDKDK</sequence>
<evidence type="ECO:0000313" key="1">
    <source>
        <dbReference type="EMBL" id="KDR22780.1"/>
    </source>
</evidence>
<accession>A0A067RQ88</accession>